<feature type="region of interest" description="Disordered" evidence="1">
    <location>
        <begin position="1"/>
        <end position="26"/>
    </location>
</feature>
<dbReference type="Proteomes" id="UP000182692">
    <property type="component" value="Unassembled WGS sequence"/>
</dbReference>
<dbReference type="STRING" id="1121869.SAMN03084138_00462"/>
<organism evidence="2 3">
    <name type="scientific">Enterovibrio norvegicus DSM 15893</name>
    <dbReference type="NCBI Taxonomy" id="1121869"/>
    <lineage>
        <taxon>Bacteria</taxon>
        <taxon>Pseudomonadati</taxon>
        <taxon>Pseudomonadota</taxon>
        <taxon>Gammaproteobacteria</taxon>
        <taxon>Vibrionales</taxon>
        <taxon>Vibrionaceae</taxon>
        <taxon>Enterovibrio</taxon>
    </lineage>
</organism>
<sequence>MGITATGIFSKPQMRQSDTSDSVIGSHQPLPHFGDLRNHSASFPLFPMRAVIVHIPLSQKPIHMHLICLKSVIYACFRTVL</sequence>
<name>A0A1I5K0M7_9GAMM</name>
<evidence type="ECO:0000256" key="1">
    <source>
        <dbReference type="SAM" id="MobiDB-lite"/>
    </source>
</evidence>
<gene>
    <name evidence="2" type="ORF">SAMN03084138_00462</name>
</gene>
<evidence type="ECO:0000313" key="2">
    <source>
        <dbReference type="EMBL" id="SFO78592.1"/>
    </source>
</evidence>
<proteinExistence type="predicted"/>
<dbReference type="AlphaFoldDB" id="A0A1I5K0M7"/>
<evidence type="ECO:0000313" key="3">
    <source>
        <dbReference type="Proteomes" id="UP000182692"/>
    </source>
</evidence>
<feature type="compositionally biased region" description="Polar residues" evidence="1">
    <location>
        <begin position="13"/>
        <end position="25"/>
    </location>
</feature>
<protein>
    <submittedName>
        <fullName evidence="2">Uncharacterized protein</fullName>
    </submittedName>
</protein>
<reference evidence="2 3" key="1">
    <citation type="submission" date="2016-10" db="EMBL/GenBank/DDBJ databases">
        <authorList>
            <person name="de Groot N.N."/>
        </authorList>
    </citation>
    <scope>NUCLEOTIDE SEQUENCE [LARGE SCALE GENOMIC DNA]</scope>
    <source>
        <strain evidence="2 3">DSM 15893</strain>
    </source>
</reference>
<accession>A0A1I5K0M7</accession>
<dbReference type="EMBL" id="FOWR01000002">
    <property type="protein sequence ID" value="SFO78592.1"/>
    <property type="molecule type" value="Genomic_DNA"/>
</dbReference>